<dbReference type="PANTHER" id="PTHR37298">
    <property type="entry name" value="UPF0111 PROTEIN YKAA"/>
    <property type="match status" value="1"/>
</dbReference>
<reference evidence="2" key="1">
    <citation type="journal article" date="2023" name="Int. J. Syst. Evol. Microbiol.">
        <title>Methylocystis iwaonis sp. nov., a type II methane-oxidizing bacterium from surface soil of a rice paddy field in Japan, and emended description of the genus Methylocystis (ex Whittenbury et al. 1970) Bowman et al. 1993.</title>
        <authorList>
            <person name="Kaise H."/>
            <person name="Sawadogo J.B."/>
            <person name="Alam M.S."/>
            <person name="Ueno C."/>
            <person name="Dianou D."/>
            <person name="Shinjo R."/>
            <person name="Asakawa S."/>
        </authorList>
    </citation>
    <scope>NUCLEOTIDE SEQUENCE</scope>
    <source>
        <strain evidence="2">LMG27198</strain>
    </source>
</reference>
<gene>
    <name evidence="2" type="ORF">LMG27198_48480</name>
</gene>
<accession>A0A9W6LUT2</accession>
<name>A0A9W6LUT2_9HYPH</name>
<comment type="caution">
    <text evidence="2">The sequence shown here is derived from an EMBL/GenBank/DDBJ whole genome shotgun (WGS) entry which is preliminary data.</text>
</comment>
<dbReference type="Gene3D" id="1.20.58.220">
    <property type="entry name" value="Phosphate transport system protein phou homolog 2, domain 2"/>
    <property type="match status" value="1"/>
</dbReference>
<evidence type="ECO:0008006" key="4">
    <source>
        <dbReference type="Google" id="ProtNLM"/>
    </source>
</evidence>
<evidence type="ECO:0000313" key="3">
    <source>
        <dbReference type="Proteomes" id="UP001144323"/>
    </source>
</evidence>
<dbReference type="EMBL" id="BSEC01000005">
    <property type="protein sequence ID" value="GLI95856.1"/>
    <property type="molecule type" value="Genomic_DNA"/>
</dbReference>
<evidence type="ECO:0000313" key="2">
    <source>
        <dbReference type="EMBL" id="GLI95856.1"/>
    </source>
</evidence>
<dbReference type="InterPro" id="IPR018445">
    <property type="entry name" value="Put_Phosphate_transp_reg"/>
</dbReference>
<evidence type="ECO:0000256" key="1">
    <source>
        <dbReference type="ARBA" id="ARBA00008591"/>
    </source>
</evidence>
<proteinExistence type="inferred from homology"/>
<comment type="similarity">
    <text evidence="1">Belongs to the UPF0111 family.</text>
</comment>
<dbReference type="Pfam" id="PF01865">
    <property type="entry name" value="PhoU_div"/>
    <property type="match status" value="1"/>
</dbReference>
<keyword evidence="3" id="KW-1185">Reference proteome</keyword>
<dbReference type="PANTHER" id="PTHR37298:SF1">
    <property type="entry name" value="UPF0111 PROTEIN YKAA"/>
    <property type="match status" value="1"/>
</dbReference>
<dbReference type="InterPro" id="IPR038078">
    <property type="entry name" value="PhoU-like_sf"/>
</dbReference>
<dbReference type="InterPro" id="IPR052912">
    <property type="entry name" value="UPF0111_domain"/>
</dbReference>
<organism evidence="2 3">
    <name type="scientific">Methylocystis echinoides</name>
    <dbReference type="NCBI Taxonomy" id="29468"/>
    <lineage>
        <taxon>Bacteria</taxon>
        <taxon>Pseudomonadati</taxon>
        <taxon>Pseudomonadota</taxon>
        <taxon>Alphaproteobacteria</taxon>
        <taxon>Hyphomicrobiales</taxon>
        <taxon>Methylocystaceae</taxon>
        <taxon>Methylocystis</taxon>
    </lineage>
</organism>
<protein>
    <recommendedName>
        <fullName evidence="4">Pit accessory protein</fullName>
    </recommendedName>
</protein>
<dbReference type="Proteomes" id="UP001144323">
    <property type="component" value="Unassembled WGS sequence"/>
</dbReference>
<sequence length="214" mass="24401">MSEWLQMFTPRKNRFFDAFERQSVNISEAARALRKMLDGDKNCESFGQEIRRLEADGDLITRSTLEQIRKTLIAPFFRSDISALINAMDDVIDHINQLSKKASIYEISRFDAEMQAIGNLIVQAAELTQEAMPLLRSARKNAERLNDYEKQVSALGEHSEVIREQGLKKLFLEHRESDPIGFLAQSEIYSSLRKVLASFAKIAQCATDLVIDQT</sequence>
<dbReference type="AlphaFoldDB" id="A0A9W6LUT2"/>